<dbReference type="Proteomes" id="UP000030466">
    <property type="component" value="Unassembled WGS sequence"/>
</dbReference>
<gene>
    <name evidence="1" type="ORF">GY22_16890</name>
</gene>
<name>A0A0A6Y9Y3_KOCRO</name>
<comment type="caution">
    <text evidence="1">The sequence shown here is derived from an EMBL/GenBank/DDBJ whole genome shotgun (WGS) entry which is preliminary data.</text>
</comment>
<organism evidence="1 2">
    <name type="scientific">Kocuria rosea subsp. polaris</name>
    <dbReference type="NCBI Taxonomy" id="136273"/>
    <lineage>
        <taxon>Bacteria</taxon>
        <taxon>Bacillati</taxon>
        <taxon>Actinomycetota</taxon>
        <taxon>Actinomycetes</taxon>
        <taxon>Micrococcales</taxon>
        <taxon>Micrococcaceae</taxon>
        <taxon>Kocuria</taxon>
    </lineage>
</organism>
<evidence type="ECO:0000313" key="1">
    <source>
        <dbReference type="EMBL" id="KHD96212.1"/>
    </source>
</evidence>
<accession>A0A0A6Y9Y3</accession>
<proteinExistence type="predicted"/>
<sequence>MRDFSDPTVRPKIHGRTEWWTGPLGLKTLVSLGRCHERWHLLRDARHNRRLLAEQLTLDPDFPDCWTWTGPLNPAGRPLFVPHGGDPKFPWLAYRAMWGVTQPGPLKRGWVLDHAGCRAADGTTVRNIRCVSPLHLKPRTQVANQKRVGTRASAPIAAHATPGTLFIGLSPHLPWPLDPALLQTYDVDALRADIAEQQSHEMTRLHELLEKAGL</sequence>
<reference evidence="1 2" key="1">
    <citation type="journal article" date="2003" name="Int. J. Syst. Evol. Microbiol.">
        <title>Kocuria polaris sp. nov., an orange-pigmented psychrophilic bacterium isolated from an Antarctic cyanobacterial mat sample.</title>
        <authorList>
            <person name="Reddy G.S."/>
            <person name="Prakash J.S."/>
            <person name="Prabahar V."/>
            <person name="Matsumoto G.I."/>
            <person name="Stackebrandt E."/>
            <person name="Shivaji S."/>
        </authorList>
    </citation>
    <scope>NUCLEOTIDE SEQUENCE [LARGE SCALE GENOMIC DNA]</scope>
    <source>
        <strain evidence="1 2">CMS 76or</strain>
    </source>
</reference>
<protein>
    <submittedName>
        <fullName evidence="1">Uncharacterized protein</fullName>
    </submittedName>
</protein>
<dbReference type="AlphaFoldDB" id="A0A0A6Y9Y3"/>
<evidence type="ECO:0000313" key="2">
    <source>
        <dbReference type="Proteomes" id="UP000030466"/>
    </source>
</evidence>
<keyword evidence="2" id="KW-1185">Reference proteome</keyword>
<dbReference type="EMBL" id="JSUH01000030">
    <property type="protein sequence ID" value="KHD96212.1"/>
    <property type="molecule type" value="Genomic_DNA"/>
</dbReference>